<comment type="similarity">
    <text evidence="2">Belongs to the RmuC family.</text>
</comment>
<accession>A0A150HBH5</accession>
<dbReference type="EMBL" id="PKGO01000010">
    <property type="protein sequence ID" value="PKY69535.1"/>
    <property type="molecule type" value="Genomic_DNA"/>
</dbReference>
<keyword evidence="9" id="KW-1185">Reference proteome</keyword>
<gene>
    <name evidence="6" type="primary">rmuC</name>
    <name evidence="6" type="ORF">Bravens_00377</name>
    <name evidence="7" type="ORF">CYJ40_09520</name>
</gene>
<dbReference type="GO" id="GO:0006310">
    <property type="term" value="P:DNA recombination"/>
    <property type="evidence" value="ECO:0007669"/>
    <property type="project" value="UniProtKB-KW"/>
</dbReference>
<organism evidence="6 9">
    <name type="scientific">Brevibacterium ravenspurgense</name>
    <dbReference type="NCBI Taxonomy" id="479117"/>
    <lineage>
        <taxon>Bacteria</taxon>
        <taxon>Bacillati</taxon>
        <taxon>Actinomycetota</taxon>
        <taxon>Actinomycetes</taxon>
        <taxon>Micrococcales</taxon>
        <taxon>Brevibacteriaceae</taxon>
        <taxon>Brevibacterium</taxon>
    </lineage>
</organism>
<dbReference type="Proteomes" id="UP000243589">
    <property type="component" value="Unassembled WGS sequence"/>
</dbReference>
<evidence type="ECO:0000313" key="6">
    <source>
        <dbReference type="EMBL" id="KXZ59443.1"/>
    </source>
</evidence>
<dbReference type="Proteomes" id="UP000242755">
    <property type="component" value="Unassembled WGS sequence"/>
</dbReference>
<comment type="caution">
    <text evidence="6">The sequence shown here is derived from an EMBL/GenBank/DDBJ whole genome shotgun (WGS) entry which is preliminary data.</text>
</comment>
<keyword evidence="4" id="KW-0233">DNA recombination</keyword>
<dbReference type="EMBL" id="LQQC01000004">
    <property type="protein sequence ID" value="KXZ59443.1"/>
    <property type="molecule type" value="Genomic_DNA"/>
</dbReference>
<evidence type="ECO:0000256" key="4">
    <source>
        <dbReference type="ARBA" id="ARBA00023172"/>
    </source>
</evidence>
<keyword evidence="3 5" id="KW-0175">Coiled coil</keyword>
<feature type="coiled-coil region" evidence="5">
    <location>
        <begin position="40"/>
        <end position="116"/>
    </location>
</feature>
<dbReference type="PATRIC" id="fig|479117.4.peg.373"/>
<dbReference type="PANTHER" id="PTHR30563:SF0">
    <property type="entry name" value="DNA RECOMBINATION PROTEIN RMUC"/>
    <property type="match status" value="1"/>
</dbReference>
<evidence type="ECO:0000256" key="2">
    <source>
        <dbReference type="ARBA" id="ARBA00009840"/>
    </source>
</evidence>
<evidence type="ECO:0000256" key="3">
    <source>
        <dbReference type="ARBA" id="ARBA00023054"/>
    </source>
</evidence>
<comment type="function">
    <text evidence="1">Involved in DNA recombination.</text>
</comment>
<dbReference type="AlphaFoldDB" id="A0A150HBH5"/>
<evidence type="ECO:0000313" key="9">
    <source>
        <dbReference type="Proteomes" id="UP000243589"/>
    </source>
</evidence>
<name>A0A150HBH5_9MICO</name>
<evidence type="ECO:0000256" key="5">
    <source>
        <dbReference type="SAM" id="Coils"/>
    </source>
</evidence>
<dbReference type="InterPro" id="IPR003798">
    <property type="entry name" value="DNA_recombination_RmuC"/>
</dbReference>
<dbReference type="Pfam" id="PF02646">
    <property type="entry name" value="RmuC"/>
    <property type="match status" value="1"/>
</dbReference>
<evidence type="ECO:0000256" key="1">
    <source>
        <dbReference type="ARBA" id="ARBA00003416"/>
    </source>
</evidence>
<dbReference type="PANTHER" id="PTHR30563">
    <property type="entry name" value="DNA RECOMBINATION PROTEIN RMUC"/>
    <property type="match status" value="1"/>
</dbReference>
<proteinExistence type="inferred from homology"/>
<sequence length="375" mass="40547">MTTAALVTAAVAAIVFLALGAVIGFLFGSARTRSEMSTRLAQAETAQQLLTDRSEALEADARLAGELTGAVGPLAAGVRRLQEDLTETERQRIEQMTRLSEQLTHLSQQNRDLRESTGRLGQALNATSSRGAWGEVQLRRIVEYAGMLPHVDFDTQVRVTTAHSALRPDMVINLPHGGTIVVDAKAPLSARLRAEENGKPAADEHARAFLRHVDSLASKEYWKQFAASPDFVVCFVPSDSLLSEAAAAYPQLIEQAMSRNVVIASPSTLLVLLKTAAMGWRHEAISSSAEEVLQLGRELYDRVGTLAGHAARVGTALQRAVGDYNTFIGSFESRFLVTARKFTHTGLSTEQIDALPGLDAAVRKPSADELSRPDH</sequence>
<dbReference type="RefSeq" id="WP_062019797.1">
    <property type="nucleotide sequence ID" value="NZ_LQQC01000004.1"/>
</dbReference>
<evidence type="ECO:0000313" key="8">
    <source>
        <dbReference type="Proteomes" id="UP000242755"/>
    </source>
</evidence>
<reference evidence="6 9" key="1">
    <citation type="submission" date="2016-01" db="EMBL/GenBank/DDBJ databases">
        <title>Use of Whole Genome Sequencing to ascertain that Brevibacterium massiliense (Roux, Raoult 2009) is a later heterotypic synonym of Brevibacterium ravenspurgense (Mages 2008).</title>
        <authorList>
            <person name="Bernier A.-M."/>
            <person name="Burdz T."/>
            <person name="Huynh C."/>
            <person name="Pachecho A.L."/>
            <person name="Wiebe D."/>
            <person name="Bonner C."/>
            <person name="Bernard K."/>
        </authorList>
    </citation>
    <scope>NUCLEOTIDE SEQUENCE [LARGE SCALE GENOMIC DNA]</scope>
    <source>
        <strain evidence="6 9">CCUG56047</strain>
    </source>
</reference>
<evidence type="ECO:0000313" key="7">
    <source>
        <dbReference type="EMBL" id="PKY69535.1"/>
    </source>
</evidence>
<protein>
    <submittedName>
        <fullName evidence="6">DNA recombination protein RmuC</fullName>
    </submittedName>
</protein>
<reference evidence="7 8" key="2">
    <citation type="submission" date="2017-12" db="EMBL/GenBank/DDBJ databases">
        <title>Phylogenetic diversity of female urinary microbiome.</title>
        <authorList>
            <person name="Thomas-White K."/>
            <person name="Wolfe A.J."/>
        </authorList>
    </citation>
    <scope>NUCLEOTIDE SEQUENCE [LARGE SCALE GENOMIC DNA]</scope>
    <source>
        <strain evidence="7 8">UMB0426</strain>
    </source>
</reference>